<dbReference type="SUPFAM" id="SSF56112">
    <property type="entry name" value="Protein kinase-like (PK-like)"/>
    <property type="match status" value="1"/>
</dbReference>
<sequence length="334" mass="36960">DSPGVPPSATAHELFRGFSYIAPVLLDEKTDDSAKKTVNDNKSLSDLPGVKTKPFSDEYELKEELGIGTYSICKKCVHKVNGQEFAVKVFDNGTKVYLVTELLKGGELLDKILRQKFFSEREASAVLQQLCRTVHYLHSQGVVHRDLKPSNILYADDSGSPDTLRICDFGFAKQIRADNGLLMTPCYTANFVAPEVLKRQGYDAACDVWSLGVLLYTMLAGHTPFANGPNDTPNDILRRIGQAQFTITGGNWESVSPMAKRMSLQQVLNHPWIANRDQLPQLRLTRQDASLVKGAMKATFRALNANNTPILEPVGASHLARRRGKNKPKSSTEV</sequence>
<keyword evidence="4" id="KW-0418">Kinase</keyword>
<evidence type="ECO:0000313" key="7">
    <source>
        <dbReference type="EMBL" id="KAK2175785.1"/>
    </source>
</evidence>
<dbReference type="InterPro" id="IPR011009">
    <property type="entry name" value="Kinase-like_dom_sf"/>
</dbReference>
<evidence type="ECO:0000313" key="8">
    <source>
        <dbReference type="Proteomes" id="UP001209878"/>
    </source>
</evidence>
<feature type="region of interest" description="Disordered" evidence="5">
    <location>
        <begin position="314"/>
        <end position="334"/>
    </location>
</feature>
<dbReference type="Gene3D" id="3.30.200.20">
    <property type="entry name" value="Phosphorylase Kinase, domain 1"/>
    <property type="match status" value="1"/>
</dbReference>
<dbReference type="GO" id="GO:0004674">
    <property type="term" value="F:protein serine/threonine kinase activity"/>
    <property type="evidence" value="ECO:0007669"/>
    <property type="project" value="UniProtKB-KW"/>
</dbReference>
<name>A0AAD9KS02_RIDPI</name>
<dbReference type="FunFam" id="1.10.510.10:FF:000041">
    <property type="entry name" value="Ribosomal protein S6 kinase"/>
    <property type="match status" value="1"/>
</dbReference>
<dbReference type="GO" id="GO:0005524">
    <property type="term" value="F:ATP binding"/>
    <property type="evidence" value="ECO:0007669"/>
    <property type="project" value="UniProtKB-UniRule"/>
</dbReference>
<feature type="domain" description="Protein kinase" evidence="6">
    <location>
        <begin position="1"/>
        <end position="273"/>
    </location>
</feature>
<dbReference type="PROSITE" id="PS50011">
    <property type="entry name" value="PROTEIN_KINASE_DOM"/>
    <property type="match status" value="1"/>
</dbReference>
<dbReference type="Pfam" id="PF00069">
    <property type="entry name" value="Pkinase"/>
    <property type="match status" value="1"/>
</dbReference>
<keyword evidence="8" id="KW-1185">Reference proteome</keyword>
<keyword evidence="4" id="KW-0808">Transferase</keyword>
<feature type="non-terminal residue" evidence="7">
    <location>
        <position position="1"/>
    </location>
</feature>
<dbReference type="InterPro" id="IPR008271">
    <property type="entry name" value="Ser/Thr_kinase_AS"/>
</dbReference>
<dbReference type="Proteomes" id="UP001209878">
    <property type="component" value="Unassembled WGS sequence"/>
</dbReference>
<dbReference type="InterPro" id="IPR017441">
    <property type="entry name" value="Protein_kinase_ATP_BS"/>
</dbReference>
<dbReference type="PROSITE" id="PS00107">
    <property type="entry name" value="PROTEIN_KINASE_ATP"/>
    <property type="match status" value="1"/>
</dbReference>
<evidence type="ECO:0000256" key="3">
    <source>
        <dbReference type="PROSITE-ProRule" id="PRU10141"/>
    </source>
</evidence>
<accession>A0AAD9KS02</accession>
<keyword evidence="4" id="KW-0723">Serine/threonine-protein kinase</keyword>
<keyword evidence="1 3" id="KW-0547">Nucleotide-binding</keyword>
<dbReference type="AlphaFoldDB" id="A0AAD9KS02"/>
<comment type="similarity">
    <text evidence="4">Belongs to the protein kinase superfamily.</text>
</comment>
<dbReference type="SMART" id="SM00220">
    <property type="entry name" value="S_TKc"/>
    <property type="match status" value="1"/>
</dbReference>
<keyword evidence="2 3" id="KW-0067">ATP-binding</keyword>
<protein>
    <recommendedName>
        <fullName evidence="6">Protein kinase domain-containing protein</fullName>
    </recommendedName>
</protein>
<evidence type="ECO:0000256" key="4">
    <source>
        <dbReference type="RuleBase" id="RU000304"/>
    </source>
</evidence>
<gene>
    <name evidence="7" type="ORF">NP493_708g03001</name>
</gene>
<evidence type="ECO:0000259" key="6">
    <source>
        <dbReference type="PROSITE" id="PS50011"/>
    </source>
</evidence>
<dbReference type="PROSITE" id="PS00108">
    <property type="entry name" value="PROTEIN_KINASE_ST"/>
    <property type="match status" value="1"/>
</dbReference>
<evidence type="ECO:0000256" key="2">
    <source>
        <dbReference type="ARBA" id="ARBA00022840"/>
    </source>
</evidence>
<dbReference type="Gene3D" id="1.10.510.10">
    <property type="entry name" value="Transferase(Phosphotransferase) domain 1"/>
    <property type="match status" value="1"/>
</dbReference>
<organism evidence="7 8">
    <name type="scientific">Ridgeia piscesae</name>
    <name type="common">Tubeworm</name>
    <dbReference type="NCBI Taxonomy" id="27915"/>
    <lineage>
        <taxon>Eukaryota</taxon>
        <taxon>Metazoa</taxon>
        <taxon>Spiralia</taxon>
        <taxon>Lophotrochozoa</taxon>
        <taxon>Annelida</taxon>
        <taxon>Polychaeta</taxon>
        <taxon>Sedentaria</taxon>
        <taxon>Canalipalpata</taxon>
        <taxon>Sabellida</taxon>
        <taxon>Siboglinidae</taxon>
        <taxon>Ridgeia</taxon>
    </lineage>
</organism>
<evidence type="ECO:0000256" key="1">
    <source>
        <dbReference type="ARBA" id="ARBA00022741"/>
    </source>
</evidence>
<proteinExistence type="inferred from homology"/>
<feature type="compositionally biased region" description="Basic residues" evidence="5">
    <location>
        <begin position="319"/>
        <end position="328"/>
    </location>
</feature>
<comment type="caution">
    <text evidence="7">The sequence shown here is derived from an EMBL/GenBank/DDBJ whole genome shotgun (WGS) entry which is preliminary data.</text>
</comment>
<feature type="binding site" evidence="3">
    <location>
        <position position="88"/>
    </location>
    <ligand>
        <name>ATP</name>
        <dbReference type="ChEBI" id="CHEBI:30616"/>
    </ligand>
</feature>
<evidence type="ECO:0000256" key="5">
    <source>
        <dbReference type="SAM" id="MobiDB-lite"/>
    </source>
</evidence>
<dbReference type="InterPro" id="IPR000719">
    <property type="entry name" value="Prot_kinase_dom"/>
</dbReference>
<dbReference type="PANTHER" id="PTHR24347">
    <property type="entry name" value="SERINE/THREONINE-PROTEIN KINASE"/>
    <property type="match status" value="1"/>
</dbReference>
<reference evidence="7" key="1">
    <citation type="journal article" date="2023" name="Mol. Biol. Evol.">
        <title>Third-Generation Sequencing Reveals the Adaptive Role of the Epigenome in Three Deep-Sea Polychaetes.</title>
        <authorList>
            <person name="Perez M."/>
            <person name="Aroh O."/>
            <person name="Sun Y."/>
            <person name="Lan Y."/>
            <person name="Juniper S.K."/>
            <person name="Young C.R."/>
            <person name="Angers B."/>
            <person name="Qian P.Y."/>
        </authorList>
    </citation>
    <scope>NUCLEOTIDE SEQUENCE</scope>
    <source>
        <strain evidence="7">R07B-5</strain>
    </source>
</reference>
<dbReference type="EMBL" id="JAODUO010000708">
    <property type="protein sequence ID" value="KAK2175785.1"/>
    <property type="molecule type" value="Genomic_DNA"/>
</dbReference>